<dbReference type="AlphaFoldDB" id="A0A9N9TFQ3"/>
<evidence type="ECO:0000313" key="1">
    <source>
        <dbReference type="EMBL" id="CAG9854964.1"/>
    </source>
</evidence>
<sequence length="106" mass="12372">MFKKSNAPQKRTLSLTTDQIKEDIEAVWPHDEQRNMLYYCLDEKPPVEYKLSKMEEFLTGSNNLESVQESLKDLVKEVEKLTNEISDNLTGIKKKIEDHKSRTDTP</sequence>
<keyword evidence="2" id="KW-1185">Reference proteome</keyword>
<dbReference type="Proteomes" id="UP001153712">
    <property type="component" value="Chromosome 1"/>
</dbReference>
<dbReference type="OrthoDB" id="6754634at2759"/>
<protein>
    <submittedName>
        <fullName evidence="1">Uncharacterized protein</fullName>
    </submittedName>
</protein>
<organism evidence="1 2">
    <name type="scientific">Phyllotreta striolata</name>
    <name type="common">Striped flea beetle</name>
    <name type="synonym">Crioceris striolata</name>
    <dbReference type="NCBI Taxonomy" id="444603"/>
    <lineage>
        <taxon>Eukaryota</taxon>
        <taxon>Metazoa</taxon>
        <taxon>Ecdysozoa</taxon>
        <taxon>Arthropoda</taxon>
        <taxon>Hexapoda</taxon>
        <taxon>Insecta</taxon>
        <taxon>Pterygota</taxon>
        <taxon>Neoptera</taxon>
        <taxon>Endopterygota</taxon>
        <taxon>Coleoptera</taxon>
        <taxon>Polyphaga</taxon>
        <taxon>Cucujiformia</taxon>
        <taxon>Chrysomeloidea</taxon>
        <taxon>Chrysomelidae</taxon>
        <taxon>Galerucinae</taxon>
        <taxon>Alticini</taxon>
        <taxon>Phyllotreta</taxon>
    </lineage>
</organism>
<dbReference type="EMBL" id="OU900094">
    <property type="protein sequence ID" value="CAG9854964.1"/>
    <property type="molecule type" value="Genomic_DNA"/>
</dbReference>
<evidence type="ECO:0000313" key="2">
    <source>
        <dbReference type="Proteomes" id="UP001153712"/>
    </source>
</evidence>
<gene>
    <name evidence="1" type="ORF">PHYEVI_LOCUS1424</name>
</gene>
<name>A0A9N9TFQ3_PHYSR</name>
<proteinExistence type="predicted"/>
<accession>A0A9N9TFQ3</accession>
<reference evidence="1" key="1">
    <citation type="submission" date="2022-01" db="EMBL/GenBank/DDBJ databases">
        <authorList>
            <person name="King R."/>
        </authorList>
    </citation>
    <scope>NUCLEOTIDE SEQUENCE</scope>
</reference>